<name>A0AA38RB66_9PEZI</name>
<dbReference type="InterPro" id="IPR001138">
    <property type="entry name" value="Zn2Cys6_DnaBD"/>
</dbReference>
<organism evidence="8 9">
    <name type="scientific">Coniochaeta hoffmannii</name>
    <dbReference type="NCBI Taxonomy" id="91930"/>
    <lineage>
        <taxon>Eukaryota</taxon>
        <taxon>Fungi</taxon>
        <taxon>Dikarya</taxon>
        <taxon>Ascomycota</taxon>
        <taxon>Pezizomycotina</taxon>
        <taxon>Sordariomycetes</taxon>
        <taxon>Sordariomycetidae</taxon>
        <taxon>Coniochaetales</taxon>
        <taxon>Coniochaetaceae</taxon>
        <taxon>Coniochaeta</taxon>
    </lineage>
</organism>
<sequence length="900" mass="98938">MMQHQPQPHHSTHANPQNGNGQQGQHTSPRSSLHHTEQADSDDAGHSGDDGENDYDDHNESTRQGKRKRPISVSCELCKQRKVKCDRGQPSCGWCSRNGAVCEYKERKKPGLRAGYGRELEQRLDKLEEILRTHSEILQTAVGAHTSPTSRHSGSLIHPNAPPSVRGSNASLPSDQGTPRDTAGPPLFHQAGVDMRTPRAETALFLQKPSTYSAASQGMEFGLPPPTPGMNDGYQALPGISPPNLPRGMTPTAQEYYVAGPANAQPTLASGPVNVAPGQSQISSDQELPPYDLLYALVDLYFKHINTWCPILHRKTTLDSLFGPTVVEETDKILLHAIVATTLRYSTDSRLTEERRKHYHDVSKQRVLLYGMENSSVKSLQALVILALDLCGSSNGPPGWNIMALITRSVVQLGLAVESNSFSVSPNYTSIYTLRAMILPEPRDFIEEESRRRLFWMIYLLDRYATISTAFEFALDDKEIDRTLPCRDDLWIKNQKVETRWFHASDSHSSDLSAANPETSHEYEVNKPENLGAFSYYIEILGILSEIHKFLKQPVDISALSDVETWQMRYKELDNMLTSWKFGLPGEYGNMAKVFQPNCSKTLNCGWVMLHATYHTAVIRLHSSAAYPTTRSPIFTPSYSASQRCHQAVENVAALGEFVVSHGLLPKLGPPFAFTLWVCARLLLVHGSTVEHKLSPQIPFFVDTLAEMGRYWPVAARYSELLTRVLDEHRDSERQGDGVTPSSVKILSDMRRTAFDLDFLISRQPRHNPAAAAAANLAMQSGGAGGGGGGGSGAATGWQSRLASVTPARTPAPNELEYLDVFDFFNVPRLPYVPAGDMNGNGNGNGEGAMGNGANGGDAQQGQGGGGGGLVPGEFNITDFMVDANRDWLFKQEGPRKFMS</sequence>
<dbReference type="SMART" id="SM00906">
    <property type="entry name" value="Fungal_trans"/>
    <property type="match status" value="1"/>
</dbReference>
<dbReference type="CDD" id="cd12148">
    <property type="entry name" value="fungal_TF_MHR"/>
    <property type="match status" value="1"/>
</dbReference>
<dbReference type="GO" id="GO:0005634">
    <property type="term" value="C:nucleus"/>
    <property type="evidence" value="ECO:0007669"/>
    <property type="project" value="UniProtKB-SubCell"/>
</dbReference>
<evidence type="ECO:0000256" key="4">
    <source>
        <dbReference type="ARBA" id="ARBA00023163"/>
    </source>
</evidence>
<evidence type="ECO:0000313" key="9">
    <source>
        <dbReference type="Proteomes" id="UP001174691"/>
    </source>
</evidence>
<feature type="region of interest" description="Disordered" evidence="6">
    <location>
        <begin position="838"/>
        <end position="871"/>
    </location>
</feature>
<accession>A0AA38RB66</accession>
<evidence type="ECO:0000313" key="8">
    <source>
        <dbReference type="EMBL" id="KAJ9132502.1"/>
    </source>
</evidence>
<dbReference type="PANTHER" id="PTHR47338">
    <property type="entry name" value="ZN(II)2CYS6 TRANSCRIPTION FACTOR (EUROFUNG)-RELATED"/>
    <property type="match status" value="1"/>
</dbReference>
<dbReference type="InterPro" id="IPR007219">
    <property type="entry name" value="XnlR_reg_dom"/>
</dbReference>
<feature type="region of interest" description="Disordered" evidence="6">
    <location>
        <begin position="1"/>
        <end position="70"/>
    </location>
</feature>
<dbReference type="PROSITE" id="PS50048">
    <property type="entry name" value="ZN2_CY6_FUNGAL_2"/>
    <property type="match status" value="1"/>
</dbReference>
<protein>
    <submittedName>
        <fullName evidence="8">Fungal-specific transcription factor</fullName>
    </submittedName>
</protein>
<dbReference type="Gene3D" id="4.10.240.10">
    <property type="entry name" value="Zn(2)-C6 fungal-type DNA-binding domain"/>
    <property type="match status" value="1"/>
</dbReference>
<evidence type="ECO:0000256" key="1">
    <source>
        <dbReference type="ARBA" id="ARBA00004123"/>
    </source>
</evidence>
<dbReference type="CDD" id="cd00067">
    <property type="entry name" value="GAL4"/>
    <property type="match status" value="1"/>
</dbReference>
<dbReference type="GO" id="GO:0000981">
    <property type="term" value="F:DNA-binding transcription factor activity, RNA polymerase II-specific"/>
    <property type="evidence" value="ECO:0007669"/>
    <property type="project" value="InterPro"/>
</dbReference>
<evidence type="ECO:0000256" key="3">
    <source>
        <dbReference type="ARBA" id="ARBA00023015"/>
    </source>
</evidence>
<dbReference type="Proteomes" id="UP001174691">
    <property type="component" value="Unassembled WGS sequence"/>
</dbReference>
<dbReference type="SMART" id="SM00066">
    <property type="entry name" value="GAL4"/>
    <property type="match status" value="1"/>
</dbReference>
<dbReference type="EMBL" id="JANBVN010000215">
    <property type="protein sequence ID" value="KAJ9132502.1"/>
    <property type="molecule type" value="Genomic_DNA"/>
</dbReference>
<feature type="compositionally biased region" description="Basic and acidic residues" evidence="6">
    <location>
        <begin position="34"/>
        <end position="49"/>
    </location>
</feature>
<keyword evidence="3" id="KW-0805">Transcription regulation</keyword>
<dbReference type="GO" id="GO:0008270">
    <property type="term" value="F:zinc ion binding"/>
    <property type="evidence" value="ECO:0007669"/>
    <property type="project" value="InterPro"/>
</dbReference>
<dbReference type="InterPro" id="IPR050815">
    <property type="entry name" value="TF_fung"/>
</dbReference>
<evidence type="ECO:0000256" key="6">
    <source>
        <dbReference type="SAM" id="MobiDB-lite"/>
    </source>
</evidence>
<keyword evidence="9" id="KW-1185">Reference proteome</keyword>
<dbReference type="InterPro" id="IPR036864">
    <property type="entry name" value="Zn2-C6_fun-type_DNA-bd_sf"/>
</dbReference>
<keyword evidence="5" id="KW-0539">Nucleus</keyword>
<gene>
    <name evidence="8" type="ORF">NKR19_g9279</name>
</gene>
<dbReference type="Pfam" id="PF04082">
    <property type="entry name" value="Fungal_trans"/>
    <property type="match status" value="1"/>
</dbReference>
<comment type="subcellular location">
    <subcellularLocation>
        <location evidence="1">Nucleus</location>
    </subcellularLocation>
</comment>
<evidence type="ECO:0000256" key="2">
    <source>
        <dbReference type="ARBA" id="ARBA00022723"/>
    </source>
</evidence>
<dbReference type="PROSITE" id="PS00463">
    <property type="entry name" value="ZN2_CY6_FUNGAL_1"/>
    <property type="match status" value="1"/>
</dbReference>
<dbReference type="GO" id="GO:0006351">
    <property type="term" value="P:DNA-templated transcription"/>
    <property type="evidence" value="ECO:0007669"/>
    <property type="project" value="InterPro"/>
</dbReference>
<dbReference type="PANTHER" id="PTHR47338:SF28">
    <property type="entry name" value="C6 TRANSCRIPTION FACTOR"/>
    <property type="match status" value="1"/>
</dbReference>
<dbReference type="Pfam" id="PF00172">
    <property type="entry name" value="Zn_clus"/>
    <property type="match status" value="1"/>
</dbReference>
<feature type="compositionally biased region" description="Gly residues" evidence="6">
    <location>
        <begin position="839"/>
        <end position="856"/>
    </location>
</feature>
<dbReference type="SUPFAM" id="SSF57701">
    <property type="entry name" value="Zn2/Cys6 DNA-binding domain"/>
    <property type="match status" value="1"/>
</dbReference>
<keyword evidence="4" id="KW-0804">Transcription</keyword>
<feature type="compositionally biased region" description="Low complexity" evidence="6">
    <location>
        <begin position="15"/>
        <end position="25"/>
    </location>
</feature>
<dbReference type="AlphaFoldDB" id="A0AA38RB66"/>
<proteinExistence type="predicted"/>
<comment type="caution">
    <text evidence="8">The sequence shown here is derived from an EMBL/GenBank/DDBJ whole genome shotgun (WGS) entry which is preliminary data.</text>
</comment>
<feature type="region of interest" description="Disordered" evidence="6">
    <location>
        <begin position="144"/>
        <end position="185"/>
    </location>
</feature>
<reference evidence="8" key="1">
    <citation type="submission" date="2022-07" db="EMBL/GenBank/DDBJ databases">
        <title>Fungi with potential for degradation of polypropylene.</title>
        <authorList>
            <person name="Gostincar C."/>
        </authorList>
    </citation>
    <scope>NUCLEOTIDE SEQUENCE</scope>
    <source>
        <strain evidence="8">EXF-13287</strain>
    </source>
</reference>
<keyword evidence="2" id="KW-0479">Metal-binding</keyword>
<feature type="domain" description="Zn(2)-C6 fungal-type" evidence="7">
    <location>
        <begin position="74"/>
        <end position="104"/>
    </location>
</feature>
<feature type="compositionally biased region" description="Gly residues" evidence="6">
    <location>
        <begin position="862"/>
        <end position="871"/>
    </location>
</feature>
<dbReference type="GO" id="GO:0003677">
    <property type="term" value="F:DNA binding"/>
    <property type="evidence" value="ECO:0007669"/>
    <property type="project" value="InterPro"/>
</dbReference>
<evidence type="ECO:0000259" key="7">
    <source>
        <dbReference type="PROSITE" id="PS50048"/>
    </source>
</evidence>
<evidence type="ECO:0000256" key="5">
    <source>
        <dbReference type="ARBA" id="ARBA00023242"/>
    </source>
</evidence>
<feature type="compositionally biased region" description="Polar residues" evidence="6">
    <location>
        <begin position="166"/>
        <end position="179"/>
    </location>
</feature>